<protein>
    <submittedName>
        <fullName evidence="2">Winged helix-turn-helix transcriptional regulator</fullName>
    </submittedName>
</protein>
<dbReference type="EMBL" id="WBKG01000002">
    <property type="protein sequence ID" value="KAB1990145.1"/>
    <property type="molecule type" value="Genomic_DNA"/>
</dbReference>
<dbReference type="GO" id="GO:0003700">
    <property type="term" value="F:DNA-binding transcription factor activity"/>
    <property type="evidence" value="ECO:0007669"/>
    <property type="project" value="InterPro"/>
</dbReference>
<comment type="caution">
    <text evidence="2">The sequence shown here is derived from an EMBL/GenBank/DDBJ whole genome shotgun (WGS) entry which is preliminary data.</text>
</comment>
<dbReference type="InterPro" id="IPR039422">
    <property type="entry name" value="MarR/SlyA-like"/>
</dbReference>
<evidence type="ECO:0000313" key="2">
    <source>
        <dbReference type="EMBL" id="KAB1990145.1"/>
    </source>
</evidence>
<dbReference type="AlphaFoldDB" id="A0A7J5DN15"/>
<gene>
    <name evidence="2" type="ORF">F8144_03570</name>
</gene>
<dbReference type="InterPro" id="IPR000835">
    <property type="entry name" value="HTH_MarR-typ"/>
</dbReference>
<dbReference type="SMART" id="SM00347">
    <property type="entry name" value="HTH_MARR"/>
    <property type="match status" value="1"/>
</dbReference>
<sequence>MTANHEDPPSAPADLEELGRAVKEAQYRHHRALDTRLAAVGTTLAQWDALRAIARTPGASAHELAVATFQGDQSFGTLASRLASQHLVERRPGRGRRIEHHLTEAGERVLTAGRAVTRDVLAASFGPLDDSERATLLGLLRRIGTPGEEPQDQRPRN</sequence>
<evidence type="ECO:0000313" key="3">
    <source>
        <dbReference type="Proteomes" id="UP000442990"/>
    </source>
</evidence>
<dbReference type="Gene3D" id="1.10.10.10">
    <property type="entry name" value="Winged helix-like DNA-binding domain superfamily/Winged helix DNA-binding domain"/>
    <property type="match status" value="1"/>
</dbReference>
<dbReference type="RefSeq" id="WP_151467739.1">
    <property type="nucleotide sequence ID" value="NZ_WBKG01000002.1"/>
</dbReference>
<name>A0A7J5DN15_9ACTN</name>
<proteinExistence type="predicted"/>
<reference evidence="2 3" key="1">
    <citation type="submission" date="2019-09" db="EMBL/GenBank/DDBJ databases">
        <title>Isolation and identification of active actinomycetes.</title>
        <authorList>
            <person name="Yu Z."/>
            <person name="Han C."/>
            <person name="Yu B."/>
        </authorList>
    </citation>
    <scope>NUCLEOTIDE SEQUENCE [LARGE SCALE GENOMIC DNA]</scope>
    <source>
        <strain evidence="2 3">NEAU-H2</strain>
    </source>
</reference>
<dbReference type="PANTHER" id="PTHR33164">
    <property type="entry name" value="TRANSCRIPTIONAL REGULATOR, MARR FAMILY"/>
    <property type="match status" value="1"/>
</dbReference>
<dbReference type="InterPro" id="IPR036390">
    <property type="entry name" value="WH_DNA-bd_sf"/>
</dbReference>
<feature type="domain" description="HTH marR-type" evidence="1">
    <location>
        <begin position="35"/>
        <end position="133"/>
    </location>
</feature>
<accession>A0A7J5DN15</accession>
<dbReference type="GO" id="GO:0006950">
    <property type="term" value="P:response to stress"/>
    <property type="evidence" value="ECO:0007669"/>
    <property type="project" value="TreeGrafter"/>
</dbReference>
<dbReference type="InterPro" id="IPR036388">
    <property type="entry name" value="WH-like_DNA-bd_sf"/>
</dbReference>
<dbReference type="Pfam" id="PF12802">
    <property type="entry name" value="MarR_2"/>
    <property type="match status" value="1"/>
</dbReference>
<dbReference type="Proteomes" id="UP000442990">
    <property type="component" value="Unassembled WGS sequence"/>
</dbReference>
<evidence type="ECO:0000259" key="1">
    <source>
        <dbReference type="SMART" id="SM00347"/>
    </source>
</evidence>
<organism evidence="2 3">
    <name type="scientific">Streptomyces triticiradicis</name>
    <dbReference type="NCBI Taxonomy" id="2651189"/>
    <lineage>
        <taxon>Bacteria</taxon>
        <taxon>Bacillati</taxon>
        <taxon>Actinomycetota</taxon>
        <taxon>Actinomycetes</taxon>
        <taxon>Kitasatosporales</taxon>
        <taxon>Streptomycetaceae</taxon>
        <taxon>Streptomyces</taxon>
    </lineage>
</organism>
<dbReference type="SUPFAM" id="SSF46785">
    <property type="entry name" value="Winged helix' DNA-binding domain"/>
    <property type="match status" value="1"/>
</dbReference>
<keyword evidence="3" id="KW-1185">Reference proteome</keyword>
<dbReference type="PANTHER" id="PTHR33164:SF103">
    <property type="entry name" value="REGULATORY PROTEIN MARR"/>
    <property type="match status" value="1"/>
</dbReference>